<dbReference type="EMBL" id="JARQZJ010000131">
    <property type="protein sequence ID" value="KAK9891945.1"/>
    <property type="molecule type" value="Genomic_DNA"/>
</dbReference>
<evidence type="ECO:0000313" key="2">
    <source>
        <dbReference type="Proteomes" id="UP001431783"/>
    </source>
</evidence>
<comment type="caution">
    <text evidence="1">The sequence shown here is derived from an EMBL/GenBank/DDBJ whole genome shotgun (WGS) entry which is preliminary data.</text>
</comment>
<organism evidence="1 2">
    <name type="scientific">Henosepilachna vigintioctopunctata</name>
    <dbReference type="NCBI Taxonomy" id="420089"/>
    <lineage>
        <taxon>Eukaryota</taxon>
        <taxon>Metazoa</taxon>
        <taxon>Ecdysozoa</taxon>
        <taxon>Arthropoda</taxon>
        <taxon>Hexapoda</taxon>
        <taxon>Insecta</taxon>
        <taxon>Pterygota</taxon>
        <taxon>Neoptera</taxon>
        <taxon>Endopterygota</taxon>
        <taxon>Coleoptera</taxon>
        <taxon>Polyphaga</taxon>
        <taxon>Cucujiformia</taxon>
        <taxon>Coccinelloidea</taxon>
        <taxon>Coccinellidae</taxon>
        <taxon>Epilachninae</taxon>
        <taxon>Epilachnini</taxon>
        <taxon>Henosepilachna</taxon>
    </lineage>
</organism>
<sequence length="747" mass="87771">MEVKLLSKGNMLALLVELKNEAQSASESKYYYNFPWTICRFIYPTLKLNVRDLVNEYLNALYGASDYHCFCFIIANSTLVQAQSASESKYCYNFPWTICRFIYPTLKLNLRDLVNEYLNALYEASDYHRFCFIIANSTLVQAQSASESKYCYNFLWTICRFIYPTLKLNVRDLVNEYLNALYEASDYHRFCFIIANSTLVQAQSASESKYCYNFPWTICRFIYPTLKLNVRDLVNEYLNALYGASDYHCFCFIIANSTLVQAQSASESKYCYNFPWTICRFIYPTLKLNVRDLVNEYLNALYGASDYHCFCFIIANSTLVQAQSASESKYCYNFPWTICRFIYPTLKLNVRDLVNEYLNALYEASDYHRFCFIIANSTLVQAQSASESKYCYNFLWTICRFIYPTLKLNVRDLVNEYLNALYEASDYHRFCFIIANSTLVQAQSASESKYCYNFPWTICRFIYLTLKLNVRDLVNEYLNALYEASDYHRFCFIIANSTLVQAQSASESKYCYNFLWTICRFIYPTLKLNVRDLVNEYLNALYEASDYHRFCFIIANSTLVQAQSASESKYCYNFLWTICRFIYPTLKLNVRDLVNEYLNALYEASDYHRFCFINANSTLVQAQSASESKYCYNFPWTICRFIYPTLKLNVRDLVNEYLNALYEASDYHRFCFIIANSTLVQAQSASESKYCYNFPWTICRFIYPTLKLNVRDLVNEYLNALYEASDYHRFCFIIANSTLVQAQSASE</sequence>
<reference evidence="1 2" key="1">
    <citation type="submission" date="2023-03" db="EMBL/GenBank/DDBJ databases">
        <title>Genome insight into feeding habits of ladybird beetles.</title>
        <authorList>
            <person name="Li H.-S."/>
            <person name="Huang Y.-H."/>
            <person name="Pang H."/>
        </authorList>
    </citation>
    <scope>NUCLEOTIDE SEQUENCE [LARGE SCALE GENOMIC DNA]</scope>
    <source>
        <strain evidence="1">SYSU_2023b</strain>
        <tissue evidence="1">Whole body</tissue>
    </source>
</reference>
<keyword evidence="2" id="KW-1185">Reference proteome</keyword>
<gene>
    <name evidence="1" type="ORF">WA026_017428</name>
</gene>
<dbReference type="AlphaFoldDB" id="A0AAW1VDS0"/>
<protein>
    <submittedName>
        <fullName evidence="1">Uncharacterized protein</fullName>
    </submittedName>
</protein>
<feature type="non-terminal residue" evidence="1">
    <location>
        <position position="747"/>
    </location>
</feature>
<proteinExistence type="predicted"/>
<dbReference type="Proteomes" id="UP001431783">
    <property type="component" value="Unassembled WGS sequence"/>
</dbReference>
<evidence type="ECO:0000313" key="1">
    <source>
        <dbReference type="EMBL" id="KAK9891945.1"/>
    </source>
</evidence>
<name>A0AAW1VDS0_9CUCU</name>
<accession>A0AAW1VDS0</accession>